<feature type="signal peptide" evidence="7">
    <location>
        <begin position="1"/>
        <end position="25"/>
    </location>
</feature>
<keyword evidence="2 5" id="KW-0813">Transport</keyword>
<name>A0A178MBD6_9CHLR</name>
<evidence type="ECO:0000313" key="9">
    <source>
        <dbReference type="Proteomes" id="UP000078287"/>
    </source>
</evidence>
<sequence length="332" mass="35583">MKWIHHITVIAIAMLLIAACGQTPASQPTATPAGAAAEPMAVMASTSIVADVVRQVGGERVQVDTIVPAGADGHNYEPTPQDLARVNAAKAIFIVGAGYEEFIERLIASSGTQAPVVSLSENLALRTMSEEEASGHMHDEHGDEHSHDDAHSHEADKVDGHTWTDPANVKAWVDVIASTLSRLDPAGADTYTTRAAEYQRQLDELDRWIAEQFAAIPAERRLIVSDHMIFGYMADRYGLRQVGAIIPGVSTSAAPSAQELAALQDLIADYGVTAIFVGDIANQQLAEQIARDTGAKIVRVLTESLTDANGPGATYIDYMRYNVTQMVDALRG</sequence>
<dbReference type="GO" id="GO:0007155">
    <property type="term" value="P:cell adhesion"/>
    <property type="evidence" value="ECO:0007669"/>
    <property type="project" value="InterPro"/>
</dbReference>
<dbReference type="GO" id="GO:0030001">
    <property type="term" value="P:metal ion transport"/>
    <property type="evidence" value="ECO:0007669"/>
    <property type="project" value="InterPro"/>
</dbReference>
<dbReference type="STRING" id="1707952.A6A03_13290"/>
<feature type="region of interest" description="Disordered" evidence="6">
    <location>
        <begin position="130"/>
        <end position="162"/>
    </location>
</feature>
<dbReference type="Proteomes" id="UP000078287">
    <property type="component" value="Unassembled WGS sequence"/>
</dbReference>
<dbReference type="PROSITE" id="PS51257">
    <property type="entry name" value="PROKAR_LIPOPROTEIN"/>
    <property type="match status" value="1"/>
</dbReference>
<comment type="caution">
    <text evidence="8">The sequence shown here is derived from an EMBL/GenBank/DDBJ whole genome shotgun (WGS) entry which is preliminary data.</text>
</comment>
<comment type="subcellular location">
    <subcellularLocation>
        <location evidence="1">Cell envelope</location>
    </subcellularLocation>
</comment>
<dbReference type="InterPro" id="IPR050492">
    <property type="entry name" value="Bact_metal-bind_prot9"/>
</dbReference>
<evidence type="ECO:0000313" key="8">
    <source>
        <dbReference type="EMBL" id="OAN46111.1"/>
    </source>
</evidence>
<evidence type="ECO:0000256" key="1">
    <source>
        <dbReference type="ARBA" id="ARBA00004196"/>
    </source>
</evidence>
<keyword evidence="9" id="KW-1185">Reference proteome</keyword>
<gene>
    <name evidence="8" type="ORF">A6A03_13290</name>
</gene>
<feature type="compositionally biased region" description="Basic and acidic residues" evidence="6">
    <location>
        <begin position="133"/>
        <end position="162"/>
    </location>
</feature>
<dbReference type="GO" id="GO:0046872">
    <property type="term" value="F:metal ion binding"/>
    <property type="evidence" value="ECO:0007669"/>
    <property type="project" value="UniProtKB-KW"/>
</dbReference>
<dbReference type="PANTHER" id="PTHR42953">
    <property type="entry name" value="HIGH-AFFINITY ZINC UPTAKE SYSTEM PROTEIN ZNUA-RELATED"/>
    <property type="match status" value="1"/>
</dbReference>
<keyword evidence="3" id="KW-0479">Metal-binding</keyword>
<dbReference type="Gene3D" id="3.40.50.1980">
    <property type="entry name" value="Nitrogenase molybdenum iron protein domain"/>
    <property type="match status" value="2"/>
</dbReference>
<dbReference type="RefSeq" id="WP_066786305.1">
    <property type="nucleotide sequence ID" value="NZ_LWQS01000048.1"/>
</dbReference>
<keyword evidence="4 7" id="KW-0732">Signal</keyword>
<dbReference type="PRINTS" id="PR00690">
    <property type="entry name" value="ADHESNFAMILY"/>
</dbReference>
<dbReference type="SUPFAM" id="SSF53807">
    <property type="entry name" value="Helical backbone' metal receptor"/>
    <property type="match status" value="1"/>
</dbReference>
<organism evidence="8 9">
    <name type="scientific">Chloroflexus islandicus</name>
    <dbReference type="NCBI Taxonomy" id="1707952"/>
    <lineage>
        <taxon>Bacteria</taxon>
        <taxon>Bacillati</taxon>
        <taxon>Chloroflexota</taxon>
        <taxon>Chloroflexia</taxon>
        <taxon>Chloroflexales</taxon>
        <taxon>Chloroflexineae</taxon>
        <taxon>Chloroflexaceae</taxon>
        <taxon>Chloroflexus</taxon>
    </lineage>
</organism>
<dbReference type="PRINTS" id="PR00691">
    <property type="entry name" value="ADHESINB"/>
</dbReference>
<reference evidence="8 9" key="1">
    <citation type="submission" date="2016-04" db="EMBL/GenBank/DDBJ databases">
        <title>Chloroflexus islandicus sp. nov., a thermophilic filamentous anoxygenic phototrophic bacterium from geyser Strokkur (Iceland).</title>
        <authorList>
            <person name="Gaisin V.A."/>
            <person name="Kalashnikov A.M."/>
            <person name="Sukhacheva M.V."/>
            <person name="Grouzdev D.S."/>
            <person name="Ivanov T.M."/>
            <person name="Kuznetsov B."/>
            <person name="Gorlenko V.M."/>
        </authorList>
    </citation>
    <scope>NUCLEOTIDE SEQUENCE [LARGE SCALE GENOMIC DNA]</scope>
    <source>
        <strain evidence="9">isl-2</strain>
    </source>
</reference>
<dbReference type="AlphaFoldDB" id="A0A178MBD6"/>
<dbReference type="Pfam" id="PF01297">
    <property type="entry name" value="ZnuA"/>
    <property type="match status" value="1"/>
</dbReference>
<feature type="chain" id="PRO_5008091839" evidence="7">
    <location>
        <begin position="26"/>
        <end position="332"/>
    </location>
</feature>
<proteinExistence type="inferred from homology"/>
<evidence type="ECO:0000256" key="4">
    <source>
        <dbReference type="ARBA" id="ARBA00022729"/>
    </source>
</evidence>
<dbReference type="InterPro" id="IPR006128">
    <property type="entry name" value="Lipoprotein_PsaA-like"/>
</dbReference>
<dbReference type="PANTHER" id="PTHR42953:SF1">
    <property type="entry name" value="METAL-BINDING PROTEIN HI_0362-RELATED"/>
    <property type="match status" value="1"/>
</dbReference>
<evidence type="ECO:0000256" key="7">
    <source>
        <dbReference type="SAM" id="SignalP"/>
    </source>
</evidence>
<dbReference type="EMBL" id="LWQS01000048">
    <property type="protein sequence ID" value="OAN46111.1"/>
    <property type="molecule type" value="Genomic_DNA"/>
</dbReference>
<evidence type="ECO:0000256" key="5">
    <source>
        <dbReference type="RuleBase" id="RU003512"/>
    </source>
</evidence>
<dbReference type="InterPro" id="IPR006127">
    <property type="entry name" value="ZnuA-like"/>
</dbReference>
<accession>A0A178MBD6</accession>
<evidence type="ECO:0000256" key="2">
    <source>
        <dbReference type="ARBA" id="ARBA00022448"/>
    </source>
</evidence>
<protein>
    <submittedName>
        <fullName evidence="8">ABC transporter substrate-binding protein</fullName>
    </submittedName>
</protein>
<evidence type="ECO:0000256" key="6">
    <source>
        <dbReference type="SAM" id="MobiDB-lite"/>
    </source>
</evidence>
<evidence type="ECO:0000256" key="3">
    <source>
        <dbReference type="ARBA" id="ARBA00022723"/>
    </source>
</evidence>
<comment type="similarity">
    <text evidence="5">Belongs to the bacterial solute-binding protein 9 family.</text>
</comment>
<dbReference type="GO" id="GO:0030313">
    <property type="term" value="C:cell envelope"/>
    <property type="evidence" value="ECO:0007669"/>
    <property type="project" value="UniProtKB-SubCell"/>
</dbReference>
<dbReference type="InterPro" id="IPR006129">
    <property type="entry name" value="AdhesinB"/>
</dbReference>
<dbReference type="OrthoDB" id="9810636at2"/>